<reference evidence="4" key="1">
    <citation type="submission" date="2017-09" db="EMBL/GenBank/DDBJ databases">
        <title>Depth-based differentiation of microbial function through sediment-hosted aquifers and enrichment of novel symbionts in the deep terrestrial subsurface.</title>
        <authorList>
            <person name="Probst A.J."/>
            <person name="Ladd B."/>
            <person name="Jarett J.K."/>
            <person name="Geller-Mcgrath D.E."/>
            <person name="Sieber C.M.K."/>
            <person name="Emerson J.B."/>
            <person name="Anantharaman K."/>
            <person name="Thomas B.C."/>
            <person name="Malmstrom R."/>
            <person name="Stieglmeier M."/>
            <person name="Klingl A."/>
            <person name="Woyke T."/>
            <person name="Ryan C.M."/>
            <person name="Banfield J.F."/>
        </authorList>
    </citation>
    <scope>NUCLEOTIDE SEQUENCE [LARGE SCALE GENOMIC DNA]</scope>
</reference>
<dbReference type="PANTHER" id="PTHR42709:SF11">
    <property type="entry name" value="DEDA FAMILY PROTEIN"/>
    <property type="match status" value="1"/>
</dbReference>
<feature type="transmembrane region" description="Helical" evidence="1">
    <location>
        <begin position="30"/>
        <end position="48"/>
    </location>
</feature>
<keyword evidence="1" id="KW-1133">Transmembrane helix</keyword>
<sequence length="210" mass="23344">MNTQQPTEGCTPRAPSKVWLWVEKKSKHRYAWWYLGAYSFLESSPILLPPTDIFLGIMVLANKARALMLALFTTITSTIGGIAAYVASAFFFQIVAEPIIVWMGMTEQVAKASLFLNEYTFLATILGALTPFPYTPVAFAAGFLQVHFFTFVVATFIGRMVRYGALALIVYFFGMAILPRCGKYANRILGIIVIGAVVAFVLYIVLHTFL</sequence>
<protein>
    <recommendedName>
        <fullName evidence="2">VTT domain-containing protein</fullName>
    </recommendedName>
</protein>
<dbReference type="InterPro" id="IPR051311">
    <property type="entry name" value="DedA_domain"/>
</dbReference>
<keyword evidence="1" id="KW-0472">Membrane</keyword>
<evidence type="ECO:0000313" key="3">
    <source>
        <dbReference type="EMBL" id="PIR85258.1"/>
    </source>
</evidence>
<dbReference type="GO" id="GO:0005886">
    <property type="term" value="C:plasma membrane"/>
    <property type="evidence" value="ECO:0007669"/>
    <property type="project" value="TreeGrafter"/>
</dbReference>
<evidence type="ECO:0000313" key="4">
    <source>
        <dbReference type="Proteomes" id="UP000229315"/>
    </source>
</evidence>
<feature type="transmembrane region" description="Helical" evidence="1">
    <location>
        <begin position="69"/>
        <end position="92"/>
    </location>
</feature>
<dbReference type="PANTHER" id="PTHR42709">
    <property type="entry name" value="ALKALINE PHOSPHATASE LIKE PROTEIN"/>
    <property type="match status" value="1"/>
</dbReference>
<dbReference type="EMBL" id="PFBH01000012">
    <property type="protein sequence ID" value="PIR85258.1"/>
    <property type="molecule type" value="Genomic_DNA"/>
</dbReference>
<dbReference type="AlphaFoldDB" id="A0A2H0UFS6"/>
<feature type="domain" description="VTT" evidence="2">
    <location>
        <begin position="57"/>
        <end position="171"/>
    </location>
</feature>
<organism evidence="3 4">
    <name type="scientific">Candidatus Kaiserbacteria bacterium CG10_big_fil_rev_8_21_14_0_10_45_20</name>
    <dbReference type="NCBI Taxonomy" id="1974607"/>
    <lineage>
        <taxon>Bacteria</taxon>
        <taxon>Candidatus Kaiseribacteriota</taxon>
    </lineage>
</organism>
<proteinExistence type="predicted"/>
<name>A0A2H0UFS6_9BACT</name>
<dbReference type="InterPro" id="IPR032816">
    <property type="entry name" value="VTT_dom"/>
</dbReference>
<comment type="caution">
    <text evidence="3">The sequence shown here is derived from an EMBL/GenBank/DDBJ whole genome shotgun (WGS) entry which is preliminary data.</text>
</comment>
<dbReference type="Proteomes" id="UP000229315">
    <property type="component" value="Unassembled WGS sequence"/>
</dbReference>
<gene>
    <name evidence="3" type="ORF">COU15_01675</name>
</gene>
<feature type="transmembrane region" description="Helical" evidence="1">
    <location>
        <begin position="112"/>
        <end position="130"/>
    </location>
</feature>
<accession>A0A2H0UFS6</accession>
<evidence type="ECO:0000259" key="2">
    <source>
        <dbReference type="Pfam" id="PF09335"/>
    </source>
</evidence>
<evidence type="ECO:0000256" key="1">
    <source>
        <dbReference type="SAM" id="Phobius"/>
    </source>
</evidence>
<dbReference type="Pfam" id="PF09335">
    <property type="entry name" value="VTT_dom"/>
    <property type="match status" value="1"/>
</dbReference>
<feature type="transmembrane region" description="Helical" evidence="1">
    <location>
        <begin position="188"/>
        <end position="206"/>
    </location>
</feature>
<keyword evidence="1" id="KW-0812">Transmembrane</keyword>